<protein>
    <submittedName>
        <fullName evidence="1">Uncharacterized protein</fullName>
    </submittedName>
</protein>
<evidence type="ECO:0000313" key="1">
    <source>
        <dbReference type="EMBL" id="KAH7850439.1"/>
    </source>
</evidence>
<dbReference type="Proteomes" id="UP000828048">
    <property type="component" value="Chromosome 7"/>
</dbReference>
<gene>
    <name evidence="1" type="ORF">Vadar_032901</name>
</gene>
<organism evidence="1 2">
    <name type="scientific">Vaccinium darrowii</name>
    <dbReference type="NCBI Taxonomy" id="229202"/>
    <lineage>
        <taxon>Eukaryota</taxon>
        <taxon>Viridiplantae</taxon>
        <taxon>Streptophyta</taxon>
        <taxon>Embryophyta</taxon>
        <taxon>Tracheophyta</taxon>
        <taxon>Spermatophyta</taxon>
        <taxon>Magnoliopsida</taxon>
        <taxon>eudicotyledons</taxon>
        <taxon>Gunneridae</taxon>
        <taxon>Pentapetalae</taxon>
        <taxon>asterids</taxon>
        <taxon>Ericales</taxon>
        <taxon>Ericaceae</taxon>
        <taxon>Vaccinioideae</taxon>
        <taxon>Vaccinieae</taxon>
        <taxon>Vaccinium</taxon>
    </lineage>
</organism>
<proteinExistence type="predicted"/>
<keyword evidence="2" id="KW-1185">Reference proteome</keyword>
<sequence>MPSPATRSIAKSKRLAVSGRAKRDGSVLLYSSSSTSGESSSSMKRKGSFFTRTVKEMRRGMSQLLEQIKDLLKKAKEKDYEGFRMITKPYPAWVDTIPFPLGFSQPDFKMFGGTGDPRQHIAHFLPGGKGLSFDNGVEAYYTDACFYKKTSQNKAKGETEGVEAQTKKTFCYILKSQRKPGAITLAPINSTLELKDAFVLPLRKIEIGGELP</sequence>
<accession>A0ACB7YBI2</accession>
<reference evidence="1 2" key="1">
    <citation type="journal article" date="2021" name="Hortic Res">
        <title>High-quality reference genome and annotation aids understanding of berry development for evergreen blueberry (Vaccinium darrowii).</title>
        <authorList>
            <person name="Yu J."/>
            <person name="Hulse-Kemp A.M."/>
            <person name="Babiker E."/>
            <person name="Staton M."/>
        </authorList>
    </citation>
    <scope>NUCLEOTIDE SEQUENCE [LARGE SCALE GENOMIC DNA]</scope>
    <source>
        <strain evidence="2">cv. NJ 8807/NJ 8810</strain>
        <tissue evidence="1">Young leaf</tissue>
    </source>
</reference>
<comment type="caution">
    <text evidence="1">The sequence shown here is derived from an EMBL/GenBank/DDBJ whole genome shotgun (WGS) entry which is preliminary data.</text>
</comment>
<name>A0ACB7YBI2_9ERIC</name>
<dbReference type="EMBL" id="CM037157">
    <property type="protein sequence ID" value="KAH7850439.1"/>
    <property type="molecule type" value="Genomic_DNA"/>
</dbReference>
<evidence type="ECO:0000313" key="2">
    <source>
        <dbReference type="Proteomes" id="UP000828048"/>
    </source>
</evidence>